<proteinExistence type="predicted"/>
<reference evidence="1" key="1">
    <citation type="journal article" date="2020" name="mSystems">
        <title>Genome- and Community-Level Interaction Insights into Carbon Utilization and Element Cycling Functions of Hydrothermarchaeota in Hydrothermal Sediment.</title>
        <authorList>
            <person name="Zhou Z."/>
            <person name="Liu Y."/>
            <person name="Xu W."/>
            <person name="Pan J."/>
            <person name="Luo Z.H."/>
            <person name="Li M."/>
        </authorList>
    </citation>
    <scope>NUCLEOTIDE SEQUENCE [LARGE SCALE GENOMIC DNA]</scope>
    <source>
        <strain evidence="1">SpSt-774</strain>
    </source>
</reference>
<name>A0A7C4XEJ6_UNCW3</name>
<dbReference type="InterPro" id="IPR029058">
    <property type="entry name" value="AB_hydrolase_fold"/>
</dbReference>
<dbReference type="Gene3D" id="3.40.50.1820">
    <property type="entry name" value="alpha/beta hydrolase"/>
    <property type="match status" value="1"/>
</dbReference>
<comment type="caution">
    <text evidence="1">The sequence shown here is derived from an EMBL/GenBank/DDBJ whole genome shotgun (WGS) entry which is preliminary data.</text>
</comment>
<dbReference type="GO" id="GO:0016787">
    <property type="term" value="F:hydrolase activity"/>
    <property type="evidence" value="ECO:0007669"/>
    <property type="project" value="UniProtKB-KW"/>
</dbReference>
<accession>A0A7C4XEJ6</accession>
<dbReference type="GO" id="GO:0016042">
    <property type="term" value="P:lipid catabolic process"/>
    <property type="evidence" value="ECO:0007669"/>
    <property type="project" value="InterPro"/>
</dbReference>
<dbReference type="AlphaFoldDB" id="A0A7C4XEJ6"/>
<protein>
    <submittedName>
        <fullName evidence="1">Alpha/beta fold hydrolase</fullName>
    </submittedName>
</protein>
<dbReference type="InterPro" id="IPR002918">
    <property type="entry name" value="Lipase_EstA/Esterase_EstB"/>
</dbReference>
<dbReference type="EMBL" id="DTGZ01000055">
    <property type="protein sequence ID" value="HGV97271.1"/>
    <property type="molecule type" value="Genomic_DNA"/>
</dbReference>
<dbReference type="Pfam" id="PF01674">
    <property type="entry name" value="Lipase_2"/>
    <property type="match status" value="1"/>
</dbReference>
<dbReference type="SUPFAM" id="SSF53474">
    <property type="entry name" value="alpha/beta-Hydrolases"/>
    <property type="match status" value="1"/>
</dbReference>
<gene>
    <name evidence="1" type="ORF">ENV60_03115</name>
</gene>
<organism evidence="1">
    <name type="scientific">candidate division WOR-3 bacterium</name>
    <dbReference type="NCBI Taxonomy" id="2052148"/>
    <lineage>
        <taxon>Bacteria</taxon>
        <taxon>Bacteria division WOR-3</taxon>
    </lineage>
</organism>
<evidence type="ECO:0000313" key="1">
    <source>
        <dbReference type="EMBL" id="HGV97271.1"/>
    </source>
</evidence>
<keyword evidence="1" id="KW-0378">Hydrolase</keyword>
<sequence>MNLQIMLSNCRLKIVFSFLIFTTMWAADCPIIFLHGHMSGWKYWYGTEEGHTDCTAMNKIINEQYRGYTAGSPLNCDENSTLSSTGGNTKKIYNFQYYHPDWYGNKEMSGAIGSNGYCYPVDYYGEIAYRNALSGGSWAQALATFIDKVLAATGATKVDIVAHSMGGLVARAAIKWYGCAPKVRKLLMIATPNHGIHGPSPWSNWSQIGIPGWMQAGENQEMDGAILFYKSSDPNVKKTWTEFLNEGDWAQGVKYATISGNLDPYIVPSNEDGIVDHEWVVLSGADFNPIKIYAAHGSSEGSWLKFSTKGELSLTACTYTTEFIKNWIIDDDVSHNGASVAGTIEAYDAVSINNKYYHCKFFNPMGRSQYANQNLFLANCSYIDTTSGKNPRGDKTGAIVVEFLGASIGQASFGLGIPYLITKAAISDGTIGSTIESSITFLILYSVGAPIGSTTGCLIAGKLLSEPSKSFGSVFMGSLIGEVIGWGAQLLMAHIGKESLFFFFIPVSIGSVVAYNKNNVPVRSLENYNNINSYIGYNESCNDYYPQKINMELFGIKF</sequence>